<feature type="chain" id="PRO_5028003617" description="Lipid/polyisoprenoid-binding YceI-like domain-containing protein" evidence="1">
    <location>
        <begin position="21"/>
        <end position="189"/>
    </location>
</feature>
<dbReference type="Pfam" id="PF19765">
    <property type="entry name" value="DUF6252"/>
    <property type="match status" value="1"/>
</dbReference>
<organism evidence="2 3">
    <name type="scientific">Flavobacterium chungangense</name>
    <dbReference type="NCBI Taxonomy" id="554283"/>
    <lineage>
        <taxon>Bacteria</taxon>
        <taxon>Pseudomonadati</taxon>
        <taxon>Bacteroidota</taxon>
        <taxon>Flavobacteriia</taxon>
        <taxon>Flavobacteriales</taxon>
        <taxon>Flavobacteriaceae</taxon>
        <taxon>Flavobacterium</taxon>
    </lineage>
</organism>
<keyword evidence="3" id="KW-1185">Reference proteome</keyword>
<evidence type="ECO:0000256" key="1">
    <source>
        <dbReference type="SAM" id="SignalP"/>
    </source>
</evidence>
<evidence type="ECO:0008006" key="4">
    <source>
        <dbReference type="Google" id="ProtNLM"/>
    </source>
</evidence>
<name>A0A6V6ZCL0_9FLAO</name>
<reference evidence="2 3" key="1">
    <citation type="submission" date="2020-06" db="EMBL/GenBank/DDBJ databases">
        <authorList>
            <person name="Criscuolo A."/>
        </authorList>
    </citation>
    <scope>NUCLEOTIDE SEQUENCE [LARGE SCALE GENOMIC DNA]</scope>
    <source>
        <strain evidence="3">CIP 110025</strain>
    </source>
</reference>
<dbReference type="PROSITE" id="PS51257">
    <property type="entry name" value="PROKAR_LIPOPROTEIN"/>
    <property type="match status" value="1"/>
</dbReference>
<keyword evidence="1" id="KW-0732">Signal</keyword>
<proteinExistence type="predicted"/>
<dbReference type="InterPro" id="IPR046219">
    <property type="entry name" value="DUF6252"/>
</dbReference>
<dbReference type="EMBL" id="CAIJDO010000265">
    <property type="protein sequence ID" value="CAD0009365.1"/>
    <property type="molecule type" value="Genomic_DNA"/>
</dbReference>
<evidence type="ECO:0000313" key="2">
    <source>
        <dbReference type="EMBL" id="CAD0009365.1"/>
    </source>
</evidence>
<dbReference type="AlphaFoldDB" id="A0A6V6ZCL0"/>
<sequence>MTKFLSIGLLLLSIVFVSCSSDDNNSESAISATINGKEWKPTKINSVTLVKVPGYQQLFNINLQDNSIMLSLAFTSELTNNDGMPVKQYNFFEDPEDGQISDALFVNTYLYSNGNTLTEHFPKSGKITVTSIDIAKKTISGTFSFRSEKETSEDLKIKDTNPSSTPNVFEVTNGVFTNLSYTVTTSPAP</sequence>
<dbReference type="RefSeq" id="WP_031455446.1">
    <property type="nucleotide sequence ID" value="NZ_CAIJDO010000265.1"/>
</dbReference>
<dbReference type="Proteomes" id="UP000556700">
    <property type="component" value="Unassembled WGS sequence"/>
</dbReference>
<protein>
    <recommendedName>
        <fullName evidence="4">Lipid/polyisoprenoid-binding YceI-like domain-containing protein</fullName>
    </recommendedName>
</protein>
<gene>
    <name evidence="2" type="ORF">FLACHUCJ7_04222</name>
</gene>
<comment type="caution">
    <text evidence="2">The sequence shown here is derived from an EMBL/GenBank/DDBJ whole genome shotgun (WGS) entry which is preliminary data.</text>
</comment>
<feature type="signal peptide" evidence="1">
    <location>
        <begin position="1"/>
        <end position="20"/>
    </location>
</feature>
<evidence type="ECO:0000313" key="3">
    <source>
        <dbReference type="Proteomes" id="UP000556700"/>
    </source>
</evidence>
<accession>A0A6V6ZCL0</accession>